<reference evidence="1 2" key="1">
    <citation type="submission" date="2018-07" db="EMBL/GenBank/DDBJ databases">
        <title>Genomic Encyclopedia of Type Strains, Phase III (KMG-III): the genomes of soil and plant-associated and newly described type strains.</title>
        <authorList>
            <person name="Whitman W."/>
        </authorList>
    </citation>
    <scope>NUCLEOTIDE SEQUENCE [LARGE SCALE GENOMIC DNA]</scope>
    <source>
        <strain evidence="1 2">CECT 7506</strain>
    </source>
</reference>
<name>A0A368VIB2_9BACL</name>
<dbReference type="AlphaFoldDB" id="A0A368VIB2"/>
<dbReference type="RefSeq" id="WP_114384270.1">
    <property type="nucleotide sequence ID" value="NZ_QPJD01000041.1"/>
</dbReference>
<sequence>MEIKFLITLTSDELEAGFLELEEIGSVVGYIELIFGEFVYGFIPEVPIPPNMQGLFNLSIWFEQLTEACLILNNSNYVIINDINSYNSWIEIKKEADKLYISDLKSTNKTNKGMLELLPLESYREGKWRNEIVDITDFVGKVKNSAEKFTEELLRLNKYYNNLRWFQRIQENIKQINNYK</sequence>
<dbReference type="EMBL" id="QPJD01000041">
    <property type="protein sequence ID" value="RCW40103.1"/>
    <property type="molecule type" value="Genomic_DNA"/>
</dbReference>
<protein>
    <submittedName>
        <fullName evidence="1">Uncharacterized protein</fullName>
    </submittedName>
</protein>
<dbReference type="OrthoDB" id="2591193at2"/>
<comment type="caution">
    <text evidence="1">The sequence shown here is derived from an EMBL/GenBank/DDBJ whole genome shotgun (WGS) entry which is preliminary data.</text>
</comment>
<accession>A0A368VIB2</accession>
<keyword evidence="2" id="KW-1185">Reference proteome</keyword>
<dbReference type="Proteomes" id="UP000252415">
    <property type="component" value="Unassembled WGS sequence"/>
</dbReference>
<evidence type="ECO:0000313" key="2">
    <source>
        <dbReference type="Proteomes" id="UP000252415"/>
    </source>
</evidence>
<evidence type="ECO:0000313" key="1">
    <source>
        <dbReference type="EMBL" id="RCW40103.1"/>
    </source>
</evidence>
<gene>
    <name evidence="1" type="ORF">DFP97_1415</name>
</gene>
<proteinExistence type="predicted"/>
<organism evidence="1 2">
    <name type="scientific">Paenibacillus prosopidis</name>
    <dbReference type="NCBI Taxonomy" id="630520"/>
    <lineage>
        <taxon>Bacteria</taxon>
        <taxon>Bacillati</taxon>
        <taxon>Bacillota</taxon>
        <taxon>Bacilli</taxon>
        <taxon>Bacillales</taxon>
        <taxon>Paenibacillaceae</taxon>
        <taxon>Paenibacillus</taxon>
    </lineage>
</organism>